<accession>A0A372MIF6</accession>
<gene>
    <name evidence="1" type="ORF">DYP60_03570</name>
</gene>
<reference evidence="2" key="1">
    <citation type="submission" date="2018-08" db="EMBL/GenBank/DDBJ databases">
        <authorList>
            <person name="Grouzdev D.S."/>
            <person name="Krutkina M.S."/>
        </authorList>
    </citation>
    <scope>NUCLEOTIDE SEQUENCE [LARGE SCALE GENOMIC DNA]</scope>
    <source>
        <strain evidence="2">4-11</strain>
    </source>
</reference>
<keyword evidence="2" id="KW-1185">Reference proteome</keyword>
<dbReference type="EMBL" id="QUWK01000003">
    <property type="protein sequence ID" value="RFU95565.1"/>
    <property type="molecule type" value="Genomic_DNA"/>
</dbReference>
<evidence type="ECO:0000313" key="2">
    <source>
        <dbReference type="Proteomes" id="UP000264002"/>
    </source>
</evidence>
<dbReference type="AlphaFoldDB" id="A0A372MIF6"/>
<comment type="caution">
    <text evidence="1">The sequence shown here is derived from an EMBL/GenBank/DDBJ whole genome shotgun (WGS) entry which is preliminary data.</text>
</comment>
<proteinExistence type="predicted"/>
<organism evidence="1 2">
    <name type="scientific">Sphaerochaeta halotolerans</name>
    <dbReference type="NCBI Taxonomy" id="2293840"/>
    <lineage>
        <taxon>Bacteria</taxon>
        <taxon>Pseudomonadati</taxon>
        <taxon>Spirochaetota</taxon>
        <taxon>Spirochaetia</taxon>
        <taxon>Spirochaetales</taxon>
        <taxon>Sphaerochaetaceae</taxon>
        <taxon>Sphaerochaeta</taxon>
    </lineage>
</organism>
<protein>
    <submittedName>
        <fullName evidence="1">Uncharacterized protein</fullName>
    </submittedName>
</protein>
<dbReference type="Proteomes" id="UP000264002">
    <property type="component" value="Unassembled WGS sequence"/>
</dbReference>
<dbReference type="RefSeq" id="WP_117329513.1">
    <property type="nucleotide sequence ID" value="NZ_QUWK01000003.1"/>
</dbReference>
<evidence type="ECO:0000313" key="1">
    <source>
        <dbReference type="EMBL" id="RFU95565.1"/>
    </source>
</evidence>
<reference evidence="1 2" key="2">
    <citation type="submission" date="2018-09" db="EMBL/GenBank/DDBJ databases">
        <title>Genome of Sphaerochaeta halotolerans strain 4-11.</title>
        <authorList>
            <person name="Nazina T.N."/>
            <person name="Sokolova D.S."/>
        </authorList>
    </citation>
    <scope>NUCLEOTIDE SEQUENCE [LARGE SCALE GENOMIC DNA]</scope>
    <source>
        <strain evidence="1 2">4-11</strain>
    </source>
</reference>
<sequence length="78" mass="8227">MKGINTPGQALDLGGVASFSAPRDGVSYLAFPALSRERNLPADSFPLALVGNEDFVDIVLIHQYNSTSSEEMGGNGQD</sequence>
<name>A0A372MIF6_9SPIR</name>